<comment type="caution">
    <text evidence="1">The sequence shown here is derived from an EMBL/GenBank/DDBJ whole genome shotgun (WGS) entry which is preliminary data.</text>
</comment>
<reference evidence="1 2" key="1">
    <citation type="submission" date="2009-12" db="EMBL/GenBank/DDBJ databases">
        <authorList>
            <person name="Shrivastava S."/>
            <person name="Madupu R."/>
            <person name="Durkin A.S."/>
            <person name="Torralba M."/>
            <person name="Methe B."/>
            <person name="Sutton G.G."/>
            <person name="Strausberg R.L."/>
            <person name="Nelson K.E."/>
        </authorList>
    </citation>
    <scope>NUCLEOTIDE SEQUENCE [LARGE SCALE GENOMIC DNA]</scope>
    <source>
        <strain evidence="1 2">W5455</strain>
    </source>
</reference>
<organism evidence="1 2">
    <name type="scientific">Pyramidobacter piscolens W5455</name>
    <dbReference type="NCBI Taxonomy" id="352165"/>
    <lineage>
        <taxon>Bacteria</taxon>
        <taxon>Thermotogati</taxon>
        <taxon>Synergistota</taxon>
        <taxon>Synergistia</taxon>
        <taxon>Synergistales</taxon>
        <taxon>Dethiosulfovibrionaceae</taxon>
        <taxon>Pyramidobacter</taxon>
    </lineage>
</organism>
<keyword evidence="2" id="KW-1185">Reference proteome</keyword>
<gene>
    <name evidence="1" type="ORF">HMPREF7215_0807</name>
</gene>
<proteinExistence type="predicted"/>
<evidence type="ECO:0000313" key="1">
    <source>
        <dbReference type="EMBL" id="EFB90762.1"/>
    </source>
</evidence>
<evidence type="ECO:0000313" key="2">
    <source>
        <dbReference type="Proteomes" id="UP000006462"/>
    </source>
</evidence>
<protein>
    <submittedName>
        <fullName evidence="1">Uncharacterized protein</fullName>
    </submittedName>
</protein>
<accession>A0ABM9ZV53</accession>
<dbReference type="Proteomes" id="UP000006462">
    <property type="component" value="Unassembled WGS sequence"/>
</dbReference>
<name>A0ABM9ZV53_9BACT</name>
<dbReference type="EMBL" id="ADFP01000064">
    <property type="protein sequence ID" value="EFB90762.1"/>
    <property type="molecule type" value="Genomic_DNA"/>
</dbReference>
<sequence>MATGDRPPRKRPLPSAQEFAKKRVTLRKNGFVPSPFNFCSGPWERRPP</sequence>